<name>A0A830FEX8_HALAR</name>
<reference evidence="1" key="1">
    <citation type="journal article" date="2014" name="Int. J. Syst. Evol. Microbiol.">
        <title>Complete genome sequence of Corynebacterium casei LMG S-19264T (=DSM 44701T), isolated from a smear-ripened cheese.</title>
        <authorList>
            <consortium name="US DOE Joint Genome Institute (JGI-PGF)"/>
            <person name="Walter F."/>
            <person name="Albersmeier A."/>
            <person name="Kalinowski J."/>
            <person name="Ruckert C."/>
        </authorList>
    </citation>
    <scope>NUCLEOTIDE SEQUENCE</scope>
    <source>
        <strain evidence="1">JCM 15759</strain>
    </source>
</reference>
<organism evidence="1 2">
    <name type="scientific">Haloarcula argentinensis</name>
    <dbReference type="NCBI Taxonomy" id="43776"/>
    <lineage>
        <taxon>Archaea</taxon>
        <taxon>Methanobacteriati</taxon>
        <taxon>Methanobacteriota</taxon>
        <taxon>Stenosarchaea group</taxon>
        <taxon>Halobacteria</taxon>
        <taxon>Halobacteriales</taxon>
        <taxon>Haloarculaceae</taxon>
        <taxon>Haloarcula</taxon>
    </lineage>
</organism>
<dbReference type="Proteomes" id="UP000656367">
    <property type="component" value="Unassembled WGS sequence"/>
</dbReference>
<evidence type="ECO:0000313" key="1">
    <source>
        <dbReference type="EMBL" id="GGM40099.1"/>
    </source>
</evidence>
<accession>A0A830FEX8</accession>
<proteinExistence type="predicted"/>
<gene>
    <name evidence="1" type="ORF">GCM10009006_21500</name>
</gene>
<comment type="caution">
    <text evidence="1">The sequence shown here is derived from an EMBL/GenBank/DDBJ whole genome shotgun (WGS) entry which is preliminary data.</text>
</comment>
<evidence type="ECO:0000313" key="2">
    <source>
        <dbReference type="Proteomes" id="UP000656367"/>
    </source>
</evidence>
<dbReference type="EMBL" id="BMON01000002">
    <property type="protein sequence ID" value="GGM40099.1"/>
    <property type="molecule type" value="Genomic_DNA"/>
</dbReference>
<dbReference type="AlphaFoldDB" id="A0A830FEX8"/>
<dbReference type="OrthoDB" id="387058at2157"/>
<protein>
    <submittedName>
        <fullName evidence="1">Uncharacterized protein</fullName>
    </submittedName>
</protein>
<sequence>MEYGSFDFQARDFRDIIENRPLDVSRPDVLIPVFGPFNSKYHFIDSKMAESLSEKITTGDDVVYEFLDTAMEFRERFMRFLTNIVEELQEFGFNAFRADEVPPFKSEDDISEEWRDTNYSTNELVVPNFDFIQQSRLCADIGDQIAFVFRYIGNPIGTVFELADIFANDEQMPSQTLLFYEEQLEWEESLSSEYPEYSEEWYRSEKDIPHYLSAMVSEVGTLYDEVRWIPFINPNPEQVALQISSMVENEIQ</sequence>
<dbReference type="RefSeq" id="WP_188852619.1">
    <property type="nucleotide sequence ID" value="NZ_BMON01000002.1"/>
</dbReference>
<reference evidence="1" key="2">
    <citation type="submission" date="2020-09" db="EMBL/GenBank/DDBJ databases">
        <authorList>
            <person name="Sun Q."/>
            <person name="Ohkuma M."/>
        </authorList>
    </citation>
    <scope>NUCLEOTIDE SEQUENCE</scope>
    <source>
        <strain evidence="1">JCM 15759</strain>
    </source>
</reference>